<keyword evidence="2" id="KW-1185">Reference proteome</keyword>
<name>A0A940WGY7_9ACTN</name>
<dbReference type="InterPro" id="IPR029069">
    <property type="entry name" value="HotDog_dom_sf"/>
</dbReference>
<gene>
    <name evidence="1" type="ORF">JOL79_01850</name>
</gene>
<dbReference type="Gene3D" id="3.10.129.10">
    <property type="entry name" value="Hotdog Thioesterase"/>
    <property type="match status" value="1"/>
</dbReference>
<dbReference type="Proteomes" id="UP000674234">
    <property type="component" value="Unassembled WGS sequence"/>
</dbReference>
<evidence type="ECO:0000313" key="2">
    <source>
        <dbReference type="Proteomes" id="UP000674234"/>
    </source>
</evidence>
<dbReference type="EMBL" id="JAFCNB010000001">
    <property type="protein sequence ID" value="MBP2702543.1"/>
    <property type="molecule type" value="Genomic_DNA"/>
</dbReference>
<comment type="caution">
    <text evidence="1">The sequence shown here is derived from an EMBL/GenBank/DDBJ whole genome shotgun (WGS) entry which is preliminary data.</text>
</comment>
<accession>A0A940WGY7</accession>
<sequence length="248" mass="26071">MRTAAGLQTVLTVPRRFRGPEGIANGGWIAGTLAGALAGGAHDTPIEVTLHAPVPLETELAVDHVGNTVVLRRDERHLVEAIPVAETLEPPPFVPFTDAARAEAGFPGRHSEAIAGCFACGVREPGDGLRIFPGPVEGTDLVAAGWRVPYGVTDDQGVVPDSIVWAALDCVTGWAHHPGCASPHPVESALLGRLTGQIFRRVYPMGSYSVVGRAVGREGRKLFGVSAVYELDGTLVAAARATWITPRP</sequence>
<dbReference type="SUPFAM" id="SSF54637">
    <property type="entry name" value="Thioesterase/thiol ester dehydrase-isomerase"/>
    <property type="match status" value="1"/>
</dbReference>
<dbReference type="AlphaFoldDB" id="A0A940WGY7"/>
<proteinExistence type="predicted"/>
<organism evidence="1 2">
    <name type="scientific">Microbispora oryzae</name>
    <dbReference type="NCBI Taxonomy" id="2806554"/>
    <lineage>
        <taxon>Bacteria</taxon>
        <taxon>Bacillati</taxon>
        <taxon>Actinomycetota</taxon>
        <taxon>Actinomycetes</taxon>
        <taxon>Streptosporangiales</taxon>
        <taxon>Streptosporangiaceae</taxon>
        <taxon>Microbispora</taxon>
    </lineage>
</organism>
<reference evidence="1" key="1">
    <citation type="submission" date="2021-02" db="EMBL/GenBank/DDBJ databases">
        <title>Draft genome sequence of Microbispora sp. RL4-1S isolated from rice leaves in Thailand.</title>
        <authorList>
            <person name="Muangham S."/>
            <person name="Duangmal K."/>
        </authorList>
    </citation>
    <scope>NUCLEOTIDE SEQUENCE</scope>
    <source>
        <strain evidence="1">RL4-1S</strain>
    </source>
</reference>
<evidence type="ECO:0000313" key="1">
    <source>
        <dbReference type="EMBL" id="MBP2702543.1"/>
    </source>
</evidence>
<protein>
    <recommendedName>
        <fullName evidence="3">Thioesterase family protein</fullName>
    </recommendedName>
</protein>
<evidence type="ECO:0008006" key="3">
    <source>
        <dbReference type="Google" id="ProtNLM"/>
    </source>
</evidence>